<evidence type="ECO:0000256" key="6">
    <source>
        <dbReference type="SAM" id="Phobius"/>
    </source>
</evidence>
<proteinExistence type="inferred from homology"/>
<dbReference type="InterPro" id="IPR052337">
    <property type="entry name" value="SAT4-like"/>
</dbReference>
<keyword evidence="3 6" id="KW-1133">Transmembrane helix</keyword>
<reference evidence="8 9" key="1">
    <citation type="submission" date="2017-04" db="EMBL/GenBank/DDBJ databases">
        <title>Draft genome sequence of Tuber borchii Vittad., a whitish edible truffle.</title>
        <authorList>
            <consortium name="DOE Joint Genome Institute"/>
            <person name="Murat C."/>
            <person name="Kuo A."/>
            <person name="Barry K.W."/>
            <person name="Clum A."/>
            <person name="Dockter R.B."/>
            <person name="Fauchery L."/>
            <person name="Iotti M."/>
            <person name="Kohler A."/>
            <person name="Labutti K."/>
            <person name="Lindquist E.A."/>
            <person name="Lipzen A."/>
            <person name="Ohm R.A."/>
            <person name="Wang M."/>
            <person name="Grigoriev I.V."/>
            <person name="Zambonelli A."/>
            <person name="Martin F.M."/>
        </authorList>
    </citation>
    <scope>NUCLEOTIDE SEQUENCE [LARGE SCALE GENOMIC DNA]</scope>
    <source>
        <strain evidence="8 9">Tbo3840</strain>
    </source>
</reference>
<evidence type="ECO:0000256" key="3">
    <source>
        <dbReference type="ARBA" id="ARBA00022989"/>
    </source>
</evidence>
<dbReference type="InterPro" id="IPR049326">
    <property type="entry name" value="Rhodopsin_dom_fungi"/>
</dbReference>
<dbReference type="PANTHER" id="PTHR33048">
    <property type="entry name" value="PTH11-LIKE INTEGRAL MEMBRANE PROTEIN (AFU_ORTHOLOGUE AFUA_5G11245)"/>
    <property type="match status" value="1"/>
</dbReference>
<feature type="transmembrane region" description="Helical" evidence="6">
    <location>
        <begin position="6"/>
        <end position="28"/>
    </location>
</feature>
<evidence type="ECO:0000259" key="7">
    <source>
        <dbReference type="Pfam" id="PF20684"/>
    </source>
</evidence>
<feature type="domain" description="Rhodopsin" evidence="7">
    <location>
        <begin position="26"/>
        <end position="281"/>
    </location>
</feature>
<evidence type="ECO:0000313" key="8">
    <source>
        <dbReference type="EMBL" id="PUU78894.1"/>
    </source>
</evidence>
<dbReference type="Proteomes" id="UP000244722">
    <property type="component" value="Unassembled WGS sequence"/>
</dbReference>
<keyword evidence="2 6" id="KW-0812">Transmembrane</keyword>
<dbReference type="EMBL" id="NESQ01000104">
    <property type="protein sequence ID" value="PUU78894.1"/>
    <property type="molecule type" value="Genomic_DNA"/>
</dbReference>
<evidence type="ECO:0000256" key="2">
    <source>
        <dbReference type="ARBA" id="ARBA00022692"/>
    </source>
</evidence>
<evidence type="ECO:0000256" key="4">
    <source>
        <dbReference type="ARBA" id="ARBA00023136"/>
    </source>
</evidence>
<feature type="transmembrane region" description="Helical" evidence="6">
    <location>
        <begin position="97"/>
        <end position="123"/>
    </location>
</feature>
<protein>
    <recommendedName>
        <fullName evidence="7">Rhodopsin domain-containing protein</fullName>
    </recommendedName>
</protein>
<comment type="caution">
    <text evidence="8">The sequence shown here is derived from an EMBL/GenBank/DDBJ whole genome shotgun (WGS) entry which is preliminary data.</text>
</comment>
<feature type="transmembrane region" description="Helical" evidence="6">
    <location>
        <begin position="176"/>
        <end position="205"/>
    </location>
</feature>
<dbReference type="PANTHER" id="PTHR33048:SF92">
    <property type="entry name" value="INTEGRAL MEMBRANE PROTEIN"/>
    <property type="match status" value="1"/>
</dbReference>
<comment type="similarity">
    <text evidence="5">Belongs to the SAT4 family.</text>
</comment>
<evidence type="ECO:0000256" key="1">
    <source>
        <dbReference type="ARBA" id="ARBA00004141"/>
    </source>
</evidence>
<comment type="subcellular location">
    <subcellularLocation>
        <location evidence="1">Membrane</location>
        <topology evidence="1">Multi-pass membrane protein</topology>
    </subcellularLocation>
</comment>
<evidence type="ECO:0000313" key="9">
    <source>
        <dbReference type="Proteomes" id="UP000244722"/>
    </source>
</evidence>
<sequence length="427" mass="48029">MAVPSPAMLGIIWGQFIVQASFVSFRFWIRKFKVKSKMALPDYLIFLSQFWTTIGVILMTLLTFLDIKAEAEAAGPLEELIPFLALSKQDMAKYMKYTVGITVCYYSAVWSAKASFLAMYFALGEKLNKGMRKALLLATVFTGATWVAVVIINLMWCRPLSRTWEVVIPMDPQYCMYLDLPILAIHFAFNISTDLFLLFFSLILLRSVHMQRREAAGFAFVILIGSISIIGGIARVAIILPYWDDYIQRYGWKQKAAIWSMVEQSAAIIACCLPSFRLFLRNKKARNPFGPPEDEEGRFVNPAFVHENKKGKKKNMAAVEEVGEGETTPWDIPGITLAPYAGFADRESDENDERDAGSYMSILGSMERISDVAPSLGNEPLPRIAWEIPGVEIVKNTSYSGLTQYTSKLTDPMPRNKPVARIGFDLP</sequence>
<accession>A0A2T6ZU11</accession>
<dbReference type="Pfam" id="PF20684">
    <property type="entry name" value="Fung_rhodopsin"/>
    <property type="match status" value="1"/>
</dbReference>
<dbReference type="AlphaFoldDB" id="A0A2T6ZU11"/>
<feature type="transmembrane region" description="Helical" evidence="6">
    <location>
        <begin position="258"/>
        <end position="280"/>
    </location>
</feature>
<name>A0A2T6ZU11_TUBBO</name>
<evidence type="ECO:0000256" key="5">
    <source>
        <dbReference type="ARBA" id="ARBA00038359"/>
    </source>
</evidence>
<feature type="transmembrane region" description="Helical" evidence="6">
    <location>
        <begin position="217"/>
        <end position="238"/>
    </location>
</feature>
<gene>
    <name evidence="8" type="ORF">B9Z19DRAFT_1140803</name>
</gene>
<dbReference type="OrthoDB" id="5372266at2759"/>
<keyword evidence="4 6" id="KW-0472">Membrane</keyword>
<keyword evidence="9" id="KW-1185">Reference proteome</keyword>
<feature type="transmembrane region" description="Helical" evidence="6">
    <location>
        <begin position="40"/>
        <end position="65"/>
    </location>
</feature>
<dbReference type="STRING" id="42251.A0A2T6ZU11"/>
<organism evidence="8 9">
    <name type="scientific">Tuber borchii</name>
    <name type="common">White truffle</name>
    <dbReference type="NCBI Taxonomy" id="42251"/>
    <lineage>
        <taxon>Eukaryota</taxon>
        <taxon>Fungi</taxon>
        <taxon>Dikarya</taxon>
        <taxon>Ascomycota</taxon>
        <taxon>Pezizomycotina</taxon>
        <taxon>Pezizomycetes</taxon>
        <taxon>Pezizales</taxon>
        <taxon>Tuberaceae</taxon>
        <taxon>Tuber</taxon>
    </lineage>
</organism>
<feature type="transmembrane region" description="Helical" evidence="6">
    <location>
        <begin position="135"/>
        <end position="156"/>
    </location>
</feature>
<dbReference type="GO" id="GO:0016020">
    <property type="term" value="C:membrane"/>
    <property type="evidence" value="ECO:0007669"/>
    <property type="project" value="UniProtKB-SubCell"/>
</dbReference>